<protein>
    <submittedName>
        <fullName evidence="1">Uncharacterized protein</fullName>
    </submittedName>
</protein>
<comment type="caution">
    <text evidence="1">The sequence shown here is derived from an EMBL/GenBank/DDBJ whole genome shotgun (WGS) entry which is preliminary data.</text>
</comment>
<dbReference type="AlphaFoldDB" id="A0A2W2GPQ2"/>
<dbReference type="Proteomes" id="UP000248544">
    <property type="component" value="Unassembled WGS sequence"/>
</dbReference>
<dbReference type="EMBL" id="POUA01000064">
    <property type="protein sequence ID" value="PZG49852.1"/>
    <property type="molecule type" value="Genomic_DNA"/>
</dbReference>
<name>A0A2W2GPQ2_9ACTN</name>
<sequence>MTPPIPLRLAGRPTQGGLVVPWISIHHADGRATLGAVHGSRVDTCLRSRCCQTCGEHLGYRLVVLARLATDRAGKLLGIALGVRPLKMRRVGSREPTPEQAALALLLDMPGGGAQ</sequence>
<proteinExistence type="predicted"/>
<gene>
    <name evidence="1" type="ORF">C1I98_11085</name>
</gene>
<evidence type="ECO:0000313" key="2">
    <source>
        <dbReference type="Proteomes" id="UP000248544"/>
    </source>
</evidence>
<accession>A0A2W2GPQ2</accession>
<evidence type="ECO:0000313" key="1">
    <source>
        <dbReference type="EMBL" id="PZG49852.1"/>
    </source>
</evidence>
<reference evidence="1 2" key="1">
    <citation type="submission" date="2018-01" db="EMBL/GenBank/DDBJ databases">
        <title>Draft genome sequence of Sphaerisporangium sp. 7K107.</title>
        <authorList>
            <person name="Sahin N."/>
            <person name="Saygin H."/>
            <person name="Ay H."/>
        </authorList>
    </citation>
    <scope>NUCLEOTIDE SEQUENCE [LARGE SCALE GENOMIC DNA]</scope>
    <source>
        <strain evidence="1 2">7K107</strain>
    </source>
</reference>
<organism evidence="1 2">
    <name type="scientific">Spongiactinospora gelatinilytica</name>
    <dbReference type="NCBI Taxonomy" id="2666298"/>
    <lineage>
        <taxon>Bacteria</taxon>
        <taxon>Bacillati</taxon>
        <taxon>Actinomycetota</taxon>
        <taxon>Actinomycetes</taxon>
        <taxon>Streptosporangiales</taxon>
        <taxon>Streptosporangiaceae</taxon>
        <taxon>Spongiactinospora</taxon>
    </lineage>
</organism>
<dbReference type="RefSeq" id="WP_111167084.1">
    <property type="nucleotide sequence ID" value="NZ_POUA01000064.1"/>
</dbReference>
<keyword evidence="2" id="KW-1185">Reference proteome</keyword>